<dbReference type="Proteomes" id="UP000017118">
    <property type="component" value="Chromosome"/>
</dbReference>
<evidence type="ECO:0000313" key="1">
    <source>
        <dbReference type="EMBL" id="AGX45342.1"/>
    </source>
</evidence>
<dbReference type="HOGENOM" id="CLU_195858_0_0_9"/>
<proteinExistence type="predicted"/>
<dbReference type="AlphaFoldDB" id="U5N0M8"/>
<organism evidence="1 2">
    <name type="scientific">Clostridium saccharobutylicum DSM 13864</name>
    <dbReference type="NCBI Taxonomy" id="1345695"/>
    <lineage>
        <taxon>Bacteria</taxon>
        <taxon>Bacillati</taxon>
        <taxon>Bacillota</taxon>
        <taxon>Clostridia</taxon>
        <taxon>Eubacteriales</taxon>
        <taxon>Clostridiaceae</taxon>
        <taxon>Clostridium</taxon>
    </lineage>
</organism>
<accession>U5N0M8</accession>
<reference evidence="1 2" key="1">
    <citation type="journal article" date="2013" name="Genome Announc.">
        <title>Complete Genome Sequence of the Solvent Producer Clostridium saccharobutylicum NCP262 (DSM 13864).</title>
        <authorList>
            <person name="Poehlein A."/>
            <person name="Hartwich K."/>
            <person name="Krabben P."/>
            <person name="Ehrenreich A."/>
            <person name="Liebl W."/>
            <person name="Durre P."/>
            <person name="Gottschalk G."/>
            <person name="Daniel R."/>
        </authorList>
    </citation>
    <scope>NUCLEOTIDE SEQUENCE [LARGE SCALE GENOMIC DNA]</scope>
    <source>
        <strain evidence="1">DSM 13864</strain>
    </source>
</reference>
<gene>
    <name evidence="1" type="ORF">CLSA_c44030</name>
</gene>
<evidence type="ECO:0000313" key="2">
    <source>
        <dbReference type="Proteomes" id="UP000017118"/>
    </source>
</evidence>
<keyword evidence="2" id="KW-1185">Reference proteome</keyword>
<name>U5N0M8_CLOSA</name>
<dbReference type="EMBL" id="CP006721">
    <property type="protein sequence ID" value="AGX45342.1"/>
    <property type="molecule type" value="Genomic_DNA"/>
</dbReference>
<protein>
    <submittedName>
        <fullName evidence="1">Uncharacterized protein</fullName>
    </submittedName>
</protein>
<dbReference type="eggNOG" id="ENOG502ZH9D">
    <property type="taxonomic scope" value="Bacteria"/>
</dbReference>
<sequence length="80" mass="9244">MRRIFGLLFVFMCLKQRSCEVDMPAGNGVNCSDCTELKKGKCDGKDLTCLCYKCPRKLAQCMCVKYCRETESVLFFDEEY</sequence>
<dbReference type="PATRIC" id="fig|1345695.3.peg.4380"/>
<dbReference type="KEGG" id="csb:CLSA_c44030"/>